<feature type="chain" id="PRO_5030942567" evidence="1">
    <location>
        <begin position="23"/>
        <end position="102"/>
    </location>
</feature>
<feature type="signal peptide" evidence="1">
    <location>
        <begin position="1"/>
        <end position="22"/>
    </location>
</feature>
<protein>
    <submittedName>
        <fullName evidence="2">Uncharacterized protein</fullName>
    </submittedName>
</protein>
<evidence type="ECO:0000313" key="2">
    <source>
        <dbReference type="EMBL" id="CAD9699905.1"/>
    </source>
</evidence>
<name>A0A7S2WPI5_9STRA</name>
<sequence>MGQGLPRLALLLLLSVLPAQWARRPESRGDPWRQRVSLKALNATARALPEALLAWIAEGVFADWQQLVTSLDVDFYHNADAAGEEATGWCSPSGSGLRRVHY</sequence>
<gene>
    <name evidence="2" type="ORF">RMAR1173_LOCUS14770</name>
</gene>
<keyword evidence="1" id="KW-0732">Signal</keyword>
<evidence type="ECO:0000256" key="1">
    <source>
        <dbReference type="SAM" id="SignalP"/>
    </source>
</evidence>
<proteinExistence type="predicted"/>
<accession>A0A7S2WPI5</accession>
<reference evidence="2" key="1">
    <citation type="submission" date="2021-01" db="EMBL/GenBank/DDBJ databases">
        <authorList>
            <person name="Corre E."/>
            <person name="Pelletier E."/>
            <person name="Niang G."/>
            <person name="Scheremetjew M."/>
            <person name="Finn R."/>
            <person name="Kale V."/>
            <person name="Holt S."/>
            <person name="Cochrane G."/>
            <person name="Meng A."/>
            <person name="Brown T."/>
            <person name="Cohen L."/>
        </authorList>
    </citation>
    <scope>NUCLEOTIDE SEQUENCE</scope>
    <source>
        <strain evidence="2">CCMP1243</strain>
    </source>
</reference>
<organism evidence="2">
    <name type="scientific">Rhizochromulina marina</name>
    <dbReference type="NCBI Taxonomy" id="1034831"/>
    <lineage>
        <taxon>Eukaryota</taxon>
        <taxon>Sar</taxon>
        <taxon>Stramenopiles</taxon>
        <taxon>Ochrophyta</taxon>
        <taxon>Dictyochophyceae</taxon>
        <taxon>Rhizochromulinales</taxon>
        <taxon>Rhizochromulina</taxon>
    </lineage>
</organism>
<dbReference type="EMBL" id="HBHJ01022351">
    <property type="protein sequence ID" value="CAD9699905.1"/>
    <property type="molecule type" value="Transcribed_RNA"/>
</dbReference>
<dbReference type="AlphaFoldDB" id="A0A7S2WPI5"/>